<proteinExistence type="predicted"/>
<protein>
    <submittedName>
        <fullName evidence="3">Piso0_004317 protein</fullName>
    </submittedName>
</protein>
<accession>G8Y832</accession>
<dbReference type="Proteomes" id="UP000005222">
    <property type="component" value="Chromosome K"/>
</dbReference>
<dbReference type="SUPFAM" id="SSF50129">
    <property type="entry name" value="GroES-like"/>
    <property type="match status" value="1"/>
</dbReference>
<reference evidence="3" key="1">
    <citation type="submission" date="2011-10" db="EMBL/GenBank/DDBJ databases">
        <authorList>
            <person name="Genoscope - CEA"/>
        </authorList>
    </citation>
    <scope>NUCLEOTIDE SEQUENCE</scope>
</reference>
<dbReference type="HOGENOM" id="CLU_042318_0_0_1"/>
<feature type="compositionally biased region" description="Low complexity" evidence="1">
    <location>
        <begin position="392"/>
        <end position="411"/>
    </location>
</feature>
<dbReference type="eggNOG" id="ENOG502RPYU">
    <property type="taxonomic scope" value="Eukaryota"/>
</dbReference>
<dbReference type="EMBL" id="FO082048">
    <property type="protein sequence ID" value="CCE84762.1"/>
    <property type="molecule type" value="Genomic_DNA"/>
</dbReference>
<dbReference type="InParanoid" id="G8Y832"/>
<feature type="region of interest" description="Disordered" evidence="1">
    <location>
        <begin position="377"/>
        <end position="427"/>
    </location>
</feature>
<dbReference type="Proteomes" id="UP000005222">
    <property type="component" value="Chromosome L"/>
</dbReference>
<organism evidence="3 4">
    <name type="scientific">Pichia sorbitophila (strain ATCC MYA-4447 / BCRC 22081 / CBS 7064 / NBRC 10061 / NRRL Y-12695)</name>
    <name type="common">Hybrid yeast</name>
    <dbReference type="NCBI Taxonomy" id="559304"/>
    <lineage>
        <taxon>Eukaryota</taxon>
        <taxon>Fungi</taxon>
        <taxon>Dikarya</taxon>
        <taxon>Ascomycota</taxon>
        <taxon>Saccharomycotina</taxon>
        <taxon>Pichiomycetes</taxon>
        <taxon>Debaryomycetaceae</taxon>
        <taxon>Millerozyma</taxon>
    </lineage>
</organism>
<dbReference type="OrthoDB" id="4082978at2759"/>
<evidence type="ECO:0000313" key="4">
    <source>
        <dbReference type="Proteomes" id="UP000005222"/>
    </source>
</evidence>
<dbReference type="Gene3D" id="3.90.180.10">
    <property type="entry name" value="Medium-chain alcohol dehydrogenases, catalytic domain"/>
    <property type="match status" value="1"/>
</dbReference>
<dbReference type="InterPro" id="IPR011032">
    <property type="entry name" value="GroES-like_sf"/>
</dbReference>
<evidence type="ECO:0000313" key="2">
    <source>
        <dbReference type="EMBL" id="CCE83731.1"/>
    </source>
</evidence>
<evidence type="ECO:0000313" key="3">
    <source>
        <dbReference type="EMBL" id="CCE84762.1"/>
    </source>
</evidence>
<reference evidence="4" key="2">
    <citation type="journal article" date="2012" name="G3 (Bethesda)">
        <title>Pichia sorbitophila, an interspecies yeast hybrid reveals early steps of genome resolution following polyploidization.</title>
        <authorList>
            <person name="Leh Louis V."/>
            <person name="Despons L."/>
            <person name="Friedrich A."/>
            <person name="Martin T."/>
            <person name="Durrens P."/>
            <person name="Casaregola S."/>
            <person name="Neuveglise C."/>
            <person name="Fairhead C."/>
            <person name="Marck C."/>
            <person name="Cruz J.A."/>
            <person name="Straub M.L."/>
            <person name="Kugler V."/>
            <person name="Sacerdot C."/>
            <person name="Uzunov Z."/>
            <person name="Thierry A."/>
            <person name="Weiss S."/>
            <person name="Bleykasten C."/>
            <person name="De Montigny J."/>
            <person name="Jacques N."/>
            <person name="Jung P."/>
            <person name="Lemaire M."/>
            <person name="Mallet S."/>
            <person name="Morel G."/>
            <person name="Richard G.F."/>
            <person name="Sarkar A."/>
            <person name="Savel G."/>
            <person name="Schacherer J."/>
            <person name="Seret M.L."/>
            <person name="Talla E."/>
            <person name="Samson G."/>
            <person name="Jubin C."/>
            <person name="Poulain J."/>
            <person name="Vacherie B."/>
            <person name="Barbe V."/>
            <person name="Pelletier E."/>
            <person name="Sherman D.J."/>
            <person name="Westhof E."/>
            <person name="Weissenbach J."/>
            <person name="Baret P.V."/>
            <person name="Wincker P."/>
            <person name="Gaillardin C."/>
            <person name="Dujon B."/>
            <person name="Souciet J.L."/>
        </authorList>
    </citation>
    <scope>NUCLEOTIDE SEQUENCE [LARGE SCALE GENOMIC DNA]</scope>
    <source>
        <strain evidence="4">ATCC MYA-4447 / BCRC 22081 / CBS 7064 / NBRC 10061 / NRRL Y-12695</strain>
    </source>
</reference>
<sequence>MDESEMYAFPDELLMTDSFPVKRVFDIQSLKLKEAIKFPREIEVGEDKETLFMPTVVGVDYRKDFELFKIRSYNTPKSFVPGNKAVGEVIATSRRSPLSTGEKYLLFPYSICLYQDVKPCVHCQYLQHKRIRMLDYTTLNVFKNHRCLNHLEYGVNVDGCLQDYMKLKDGLSSLIQIPKNVNLNDACFMFDISLPLYSYLMDHFVSKSAGSAGNDNTLTKLEGKSLILIRDFSEDINDVHLVLDVLSISRSSVTIMDDRMLRTMEPHEKSELCNKFDYMFLISVSAVARGFAELCCKMRSNATKQADELNIIVFNQHCPDDSLNSKAFESNRNKIKSFEYRLKYTDKLHAISLLDKLSRLNIQLSQANNYPQSIVESFNSSSSSDTGDATFRSTESNISSTSRSIPSPRTPKNSDSPSFKSEITHEEGGSWLDTGRKCLLRSSNDIDDNLNLGFVKSKIEEHDVSLINFMIYKKNEGRICYVKPPRRKQLNAIII</sequence>
<dbReference type="STRING" id="559304.G8Y832"/>
<dbReference type="AlphaFoldDB" id="G8Y832"/>
<gene>
    <name evidence="3" type="primary">Piso0_004317</name>
    <name evidence="2" type="ORF">GNLVRS01_PISO0K14222g</name>
    <name evidence="3" type="ORF">GNLVRS01_PISO0L14223g</name>
</gene>
<evidence type="ECO:0000256" key="1">
    <source>
        <dbReference type="SAM" id="MobiDB-lite"/>
    </source>
</evidence>
<keyword evidence="4" id="KW-1185">Reference proteome</keyword>
<dbReference type="EMBL" id="FO082049">
    <property type="protein sequence ID" value="CCE83731.1"/>
    <property type="molecule type" value="Genomic_DNA"/>
</dbReference>
<name>G8Y832_PICSO</name>